<comment type="caution">
    <text evidence="2">The sequence shown here is derived from an EMBL/GenBank/DDBJ whole genome shotgun (WGS) entry which is preliminary data.</text>
</comment>
<evidence type="ECO:0000313" key="4">
    <source>
        <dbReference type="Proteomes" id="UP001152797"/>
    </source>
</evidence>
<gene>
    <name evidence="2" type="ORF">C1SCF055_LOCUS7049</name>
</gene>
<dbReference type="Proteomes" id="UP001152797">
    <property type="component" value="Unassembled WGS sequence"/>
</dbReference>
<evidence type="ECO:0000313" key="2">
    <source>
        <dbReference type="EMBL" id="CAI3979067.1"/>
    </source>
</evidence>
<sequence length="331" mass="36875">GGVVAEQAASFFYDAVHGQGDKRCLALAILLDILDTTLETGQFVNHVVLVIFEIVVEATKWSRQQQLANRPVEDIRAYEVCSGGSSNWSLRLISNGRYVSFEAFRSKVDAILWTYVSREIYKHPHLDLHQIMGIKDDGVQQDWDAKLDTINKFGDEIVKFVESKAPKDPNQQMLEQMEKLKEENALLKQKMSQSTSGNPPPAPSAPARPNANAMGPMDAFVRPGNVDASKAPLDQYRRKPPQPALLSSNSPKDGIPAKIRDWIQGNLTNSDQENLQALTQTIQEELTAAGPDEQPAIDKILVDWGLSTVKVNKMKHEQQIKLLAAVQFLKH</sequence>
<feature type="non-terminal residue" evidence="2">
    <location>
        <position position="1"/>
    </location>
</feature>
<reference evidence="2" key="1">
    <citation type="submission" date="2022-10" db="EMBL/GenBank/DDBJ databases">
        <authorList>
            <person name="Chen Y."/>
            <person name="Dougan E. K."/>
            <person name="Chan C."/>
            <person name="Rhodes N."/>
            <person name="Thang M."/>
        </authorList>
    </citation>
    <scope>NUCLEOTIDE SEQUENCE</scope>
</reference>
<dbReference type="EMBL" id="CAMXCT010000455">
    <property type="protein sequence ID" value="CAI3979067.1"/>
    <property type="molecule type" value="Genomic_DNA"/>
</dbReference>
<name>A0A9P1BT02_9DINO</name>
<dbReference type="EMBL" id="CAMXCT030000455">
    <property type="protein sequence ID" value="CAL4766379.1"/>
    <property type="molecule type" value="Genomic_DNA"/>
</dbReference>
<dbReference type="EMBL" id="CAMXCT020000455">
    <property type="protein sequence ID" value="CAL1132442.1"/>
    <property type="molecule type" value="Genomic_DNA"/>
</dbReference>
<dbReference type="AlphaFoldDB" id="A0A9P1BT02"/>
<proteinExistence type="predicted"/>
<evidence type="ECO:0000256" key="1">
    <source>
        <dbReference type="SAM" id="MobiDB-lite"/>
    </source>
</evidence>
<reference evidence="3" key="2">
    <citation type="submission" date="2024-04" db="EMBL/GenBank/DDBJ databases">
        <authorList>
            <person name="Chen Y."/>
            <person name="Shah S."/>
            <person name="Dougan E. K."/>
            <person name="Thang M."/>
            <person name="Chan C."/>
        </authorList>
    </citation>
    <scope>NUCLEOTIDE SEQUENCE [LARGE SCALE GENOMIC DNA]</scope>
</reference>
<accession>A0A9P1BT02</accession>
<keyword evidence="4" id="KW-1185">Reference proteome</keyword>
<organism evidence="2">
    <name type="scientific">Cladocopium goreaui</name>
    <dbReference type="NCBI Taxonomy" id="2562237"/>
    <lineage>
        <taxon>Eukaryota</taxon>
        <taxon>Sar</taxon>
        <taxon>Alveolata</taxon>
        <taxon>Dinophyceae</taxon>
        <taxon>Suessiales</taxon>
        <taxon>Symbiodiniaceae</taxon>
        <taxon>Cladocopium</taxon>
    </lineage>
</organism>
<feature type="region of interest" description="Disordered" evidence="1">
    <location>
        <begin position="187"/>
        <end position="253"/>
    </location>
</feature>
<evidence type="ECO:0000313" key="3">
    <source>
        <dbReference type="EMBL" id="CAL1132442.1"/>
    </source>
</evidence>
<protein>
    <submittedName>
        <fullName evidence="2">Uncharacterized protein</fullName>
    </submittedName>
</protein>